<dbReference type="PRINTS" id="PR00722">
    <property type="entry name" value="CHYMOTRYPSIN"/>
</dbReference>
<accession>A0A1S3HAB2</accession>
<proteinExistence type="predicted"/>
<dbReference type="AlphaFoldDB" id="A0A1S3HAB2"/>
<dbReference type="PANTHER" id="PTHR24253">
    <property type="entry name" value="TRANSMEMBRANE PROTEASE SERINE"/>
    <property type="match status" value="1"/>
</dbReference>
<dbReference type="InterPro" id="IPR001314">
    <property type="entry name" value="Peptidase_S1A"/>
</dbReference>
<evidence type="ECO:0000313" key="8">
    <source>
        <dbReference type="RefSeq" id="XP_013382948.1"/>
    </source>
</evidence>
<keyword evidence="3" id="KW-0720">Serine protease</keyword>
<reference evidence="8" key="1">
    <citation type="submission" date="2025-08" db="UniProtKB">
        <authorList>
            <consortium name="RefSeq"/>
        </authorList>
    </citation>
    <scope>IDENTIFICATION</scope>
    <source>
        <tissue evidence="8">Gonads</tissue>
    </source>
</reference>
<evidence type="ECO:0000256" key="1">
    <source>
        <dbReference type="ARBA" id="ARBA00022670"/>
    </source>
</evidence>
<dbReference type="RefSeq" id="XP_013382948.1">
    <property type="nucleotide sequence ID" value="XM_013527494.2"/>
</dbReference>
<dbReference type="Pfam" id="PF00089">
    <property type="entry name" value="Trypsin"/>
    <property type="match status" value="1"/>
</dbReference>
<organism evidence="7 8">
    <name type="scientific">Lingula anatina</name>
    <name type="common">Brachiopod</name>
    <name type="synonym">Lingula unguis</name>
    <dbReference type="NCBI Taxonomy" id="7574"/>
    <lineage>
        <taxon>Eukaryota</taxon>
        <taxon>Metazoa</taxon>
        <taxon>Spiralia</taxon>
        <taxon>Lophotrochozoa</taxon>
        <taxon>Brachiopoda</taxon>
        <taxon>Linguliformea</taxon>
        <taxon>Lingulata</taxon>
        <taxon>Lingulida</taxon>
        <taxon>Linguloidea</taxon>
        <taxon>Lingulidae</taxon>
        <taxon>Lingula</taxon>
    </lineage>
</organism>
<keyword evidence="1" id="KW-0645">Protease</keyword>
<dbReference type="GeneID" id="106153519"/>
<dbReference type="FunFam" id="2.40.10.10:FF:000003">
    <property type="entry name" value="Transmembrane serine protease 3"/>
    <property type="match status" value="1"/>
</dbReference>
<dbReference type="PANTHER" id="PTHR24253:SF176">
    <property type="entry name" value="CORIN, ISOFORM B"/>
    <property type="match status" value="1"/>
</dbReference>
<keyword evidence="5" id="KW-0732">Signal</keyword>
<keyword evidence="7" id="KW-1185">Reference proteome</keyword>
<evidence type="ECO:0000259" key="6">
    <source>
        <dbReference type="PROSITE" id="PS50240"/>
    </source>
</evidence>
<keyword evidence="4" id="KW-1015">Disulfide bond</keyword>
<dbReference type="PROSITE" id="PS00134">
    <property type="entry name" value="TRYPSIN_HIS"/>
    <property type="match status" value="1"/>
</dbReference>
<dbReference type="CDD" id="cd00190">
    <property type="entry name" value="Tryp_SPc"/>
    <property type="match status" value="1"/>
</dbReference>
<evidence type="ECO:0000256" key="5">
    <source>
        <dbReference type="SAM" id="SignalP"/>
    </source>
</evidence>
<dbReference type="GO" id="GO:0006508">
    <property type="term" value="P:proteolysis"/>
    <property type="evidence" value="ECO:0007669"/>
    <property type="project" value="UniProtKB-KW"/>
</dbReference>
<dbReference type="InterPro" id="IPR018114">
    <property type="entry name" value="TRYPSIN_HIS"/>
</dbReference>
<protein>
    <submittedName>
        <fullName evidence="8">Chymotrypsinogen A isoform X1</fullName>
    </submittedName>
</protein>
<feature type="chain" id="PRO_5010222742" evidence="5">
    <location>
        <begin position="23"/>
        <end position="342"/>
    </location>
</feature>
<dbReference type="OrthoDB" id="5918597at2759"/>
<name>A0A1S3HAB2_LINAN</name>
<dbReference type="SUPFAM" id="SSF50494">
    <property type="entry name" value="Trypsin-like serine proteases"/>
    <property type="match status" value="1"/>
</dbReference>
<dbReference type="InterPro" id="IPR009003">
    <property type="entry name" value="Peptidase_S1_PA"/>
</dbReference>
<dbReference type="PROSITE" id="PS50240">
    <property type="entry name" value="TRYPSIN_DOM"/>
    <property type="match status" value="1"/>
</dbReference>
<dbReference type="KEGG" id="lak:106153519"/>
<dbReference type="Proteomes" id="UP000085678">
    <property type="component" value="Unplaced"/>
</dbReference>
<gene>
    <name evidence="8" type="primary">LOC106153519</name>
</gene>
<feature type="signal peptide" evidence="5">
    <location>
        <begin position="1"/>
        <end position="22"/>
    </location>
</feature>
<feature type="domain" description="Peptidase S1" evidence="6">
    <location>
        <begin position="106"/>
        <end position="340"/>
    </location>
</feature>
<evidence type="ECO:0000256" key="3">
    <source>
        <dbReference type="ARBA" id="ARBA00022825"/>
    </source>
</evidence>
<evidence type="ECO:0000256" key="2">
    <source>
        <dbReference type="ARBA" id="ARBA00022801"/>
    </source>
</evidence>
<sequence>MEQHFVFFVCVVCISNLCRTDAEVRATNSLCTKELGGTCQAAYQICPGQMFAQKVSTGQWLCPSRLEVCCVKPVAKIFTLAVSKNRTINASSTYKCGKRRLGQWRIVNGQTASIGAWPWQVSIRYGYYRKHHCGGTLVGENWVITAAHCFERSNRPASFSVRLGDHQQGKSDQTEADKLVEKIIPYPYYKNDNSGQHDIALIKLGSKVTYSPHIIPACLPAPTDSFESNHDCWVTGWGDTKGTADDSATLQEVNGMVWSATYCNWVWPGKTGPGTLCFGNGISQPCTGDSGGPMVCQKNGDQFYLAGVVASGTAKCNQAGLPALTTKVTHYIDWIRATMKGM</sequence>
<dbReference type="InterPro" id="IPR001254">
    <property type="entry name" value="Trypsin_dom"/>
</dbReference>
<dbReference type="STRING" id="7574.A0A1S3HAB2"/>
<dbReference type="SMART" id="SM00020">
    <property type="entry name" value="Tryp_SPc"/>
    <property type="match status" value="1"/>
</dbReference>
<evidence type="ECO:0000256" key="4">
    <source>
        <dbReference type="ARBA" id="ARBA00023157"/>
    </source>
</evidence>
<dbReference type="InterPro" id="IPR043504">
    <property type="entry name" value="Peptidase_S1_PA_chymotrypsin"/>
</dbReference>
<dbReference type="FunCoup" id="A0A1S3HAB2">
    <property type="interactions" value="36"/>
</dbReference>
<dbReference type="Gene3D" id="2.40.10.10">
    <property type="entry name" value="Trypsin-like serine proteases"/>
    <property type="match status" value="1"/>
</dbReference>
<keyword evidence="2" id="KW-0378">Hydrolase</keyword>
<dbReference type="InParanoid" id="A0A1S3HAB2"/>
<evidence type="ECO:0000313" key="7">
    <source>
        <dbReference type="Proteomes" id="UP000085678"/>
    </source>
</evidence>
<dbReference type="GO" id="GO:0004252">
    <property type="term" value="F:serine-type endopeptidase activity"/>
    <property type="evidence" value="ECO:0007669"/>
    <property type="project" value="InterPro"/>
</dbReference>